<sequence length="537" mass="60688">NIYSRTVQKVRMLSADNVEEQGPCLPVEENKQVKNLDDFITLGWYCSIVLLAAESMTLTTLASMVYMVYAGAHPTILSCGSIHFNNTEEACLRLASLRESTGCVPELEYQFQSVNVDFDLLCEAGKSVKNSISLQMFSVLAGSLISGPLSDRYGRKKILISSLFGVGLFSLATALSGSFLQFNILRAIAGVFTGGLASVLGVYLIENIPKHHRMWINTVVTWSPNFIIYPIIAYFCHDWRKLSMFSFVISILTIINLLCLHESPRWLIQHGRIEEARRVLASIRRMNGNTCEKEAAEIEEMLKNEHETFITKQKKSKHYSFYHLVCTWKYFRWSVTVCSGLIFASLVNYGLLFNMEKLSGSLYWNNTLFGVIRWAINILVGASDYFCRCVGRKLVHFVAITSIIGALAIICATYLEDHQFDRSWVIRYCTILITSMTSQLYIAKFIITSELFPTAVRNIAASALAVSSRLGTIFAPQLFYLVDIHPVIPYVVLLVVSIIDCIAFQALLPETKGKNLENHLPPKEERIFYRKQCVVEE</sequence>
<accession>A0A7I4Z0A9</accession>
<feature type="transmembrane region" description="Helical" evidence="5">
    <location>
        <begin position="184"/>
        <end position="205"/>
    </location>
</feature>
<dbReference type="InterPro" id="IPR036259">
    <property type="entry name" value="MFS_trans_sf"/>
</dbReference>
<dbReference type="Pfam" id="PF00083">
    <property type="entry name" value="Sugar_tr"/>
    <property type="match status" value="1"/>
</dbReference>
<feature type="domain" description="Major facilitator superfamily (MFS) profile" evidence="6">
    <location>
        <begin position="48"/>
        <end position="512"/>
    </location>
</feature>
<feature type="transmembrane region" description="Helical" evidence="5">
    <location>
        <begin position="394"/>
        <end position="415"/>
    </location>
</feature>
<feature type="transmembrane region" description="Helical" evidence="5">
    <location>
        <begin position="158"/>
        <end position="178"/>
    </location>
</feature>
<dbReference type="OMA" id="MYVYVIE"/>
<keyword evidence="4 5" id="KW-0472">Membrane</keyword>
<dbReference type="OrthoDB" id="5296287at2759"/>
<feature type="transmembrane region" description="Helical" evidence="5">
    <location>
        <begin position="242"/>
        <end position="260"/>
    </location>
</feature>
<organism evidence="7 8">
    <name type="scientific">Haemonchus contortus</name>
    <name type="common">Barber pole worm</name>
    <dbReference type="NCBI Taxonomy" id="6289"/>
    <lineage>
        <taxon>Eukaryota</taxon>
        <taxon>Metazoa</taxon>
        <taxon>Ecdysozoa</taxon>
        <taxon>Nematoda</taxon>
        <taxon>Chromadorea</taxon>
        <taxon>Rhabditida</taxon>
        <taxon>Rhabditina</taxon>
        <taxon>Rhabditomorpha</taxon>
        <taxon>Strongyloidea</taxon>
        <taxon>Trichostrongylidae</taxon>
        <taxon>Haemonchus</taxon>
    </lineage>
</organism>
<comment type="subcellular location">
    <subcellularLocation>
        <location evidence="1">Membrane</location>
        <topology evidence="1">Multi-pass membrane protein</topology>
    </subcellularLocation>
</comment>
<evidence type="ECO:0000259" key="6">
    <source>
        <dbReference type="PROSITE" id="PS50850"/>
    </source>
</evidence>
<dbReference type="PANTHER" id="PTHR24064">
    <property type="entry name" value="SOLUTE CARRIER FAMILY 22 MEMBER"/>
    <property type="match status" value="1"/>
</dbReference>
<dbReference type="InterPro" id="IPR005829">
    <property type="entry name" value="Sugar_transporter_CS"/>
</dbReference>
<dbReference type="PROSITE" id="PS00216">
    <property type="entry name" value="SUGAR_TRANSPORT_1"/>
    <property type="match status" value="1"/>
</dbReference>
<feature type="transmembrane region" description="Helical" evidence="5">
    <location>
        <begin position="330"/>
        <end position="351"/>
    </location>
</feature>
<keyword evidence="2 5" id="KW-0812">Transmembrane</keyword>
<dbReference type="PROSITE" id="PS00217">
    <property type="entry name" value="SUGAR_TRANSPORT_2"/>
    <property type="match status" value="1"/>
</dbReference>
<reference evidence="8" key="1">
    <citation type="submission" date="2020-12" db="UniProtKB">
        <authorList>
            <consortium name="WormBaseParasite"/>
        </authorList>
    </citation>
    <scope>IDENTIFICATION</scope>
    <source>
        <strain evidence="8">MHco3</strain>
    </source>
</reference>
<dbReference type="Gene3D" id="1.20.1250.20">
    <property type="entry name" value="MFS general substrate transporter like domains"/>
    <property type="match status" value="1"/>
</dbReference>
<dbReference type="GO" id="GO:0016020">
    <property type="term" value="C:membrane"/>
    <property type="evidence" value="ECO:0007669"/>
    <property type="project" value="UniProtKB-SubCell"/>
</dbReference>
<evidence type="ECO:0000313" key="8">
    <source>
        <dbReference type="WBParaSite" id="HCON_00161990-00001"/>
    </source>
</evidence>
<evidence type="ECO:0000256" key="2">
    <source>
        <dbReference type="ARBA" id="ARBA00022692"/>
    </source>
</evidence>
<dbReference type="AlphaFoldDB" id="A0A7I4Z0A9"/>
<evidence type="ECO:0000256" key="3">
    <source>
        <dbReference type="ARBA" id="ARBA00022989"/>
    </source>
</evidence>
<evidence type="ECO:0000256" key="5">
    <source>
        <dbReference type="SAM" id="Phobius"/>
    </source>
</evidence>
<evidence type="ECO:0000313" key="7">
    <source>
        <dbReference type="Proteomes" id="UP000025227"/>
    </source>
</evidence>
<feature type="transmembrane region" description="Helical" evidence="5">
    <location>
        <begin position="363"/>
        <end position="382"/>
    </location>
</feature>
<evidence type="ECO:0000256" key="4">
    <source>
        <dbReference type="ARBA" id="ARBA00023136"/>
    </source>
</evidence>
<feature type="transmembrane region" description="Helical" evidence="5">
    <location>
        <begin position="459"/>
        <end position="481"/>
    </location>
</feature>
<dbReference type="InterPro" id="IPR005828">
    <property type="entry name" value="MFS_sugar_transport-like"/>
</dbReference>
<keyword evidence="7" id="KW-1185">Reference proteome</keyword>
<evidence type="ECO:0000256" key="1">
    <source>
        <dbReference type="ARBA" id="ARBA00004141"/>
    </source>
</evidence>
<dbReference type="Proteomes" id="UP000025227">
    <property type="component" value="Unplaced"/>
</dbReference>
<proteinExistence type="predicted"/>
<dbReference type="WBParaSite" id="HCON_00161990-00001">
    <property type="protein sequence ID" value="HCON_00161990-00001"/>
    <property type="gene ID" value="HCON_00161990"/>
</dbReference>
<dbReference type="InterPro" id="IPR020846">
    <property type="entry name" value="MFS_dom"/>
</dbReference>
<feature type="transmembrane region" description="Helical" evidence="5">
    <location>
        <begin position="214"/>
        <end position="236"/>
    </location>
</feature>
<protein>
    <submittedName>
        <fullName evidence="8">MFS domain-containing protein</fullName>
    </submittedName>
</protein>
<feature type="transmembrane region" description="Helical" evidence="5">
    <location>
        <begin position="487"/>
        <end position="508"/>
    </location>
</feature>
<dbReference type="SUPFAM" id="SSF103473">
    <property type="entry name" value="MFS general substrate transporter"/>
    <property type="match status" value="1"/>
</dbReference>
<feature type="transmembrane region" description="Helical" evidence="5">
    <location>
        <begin position="427"/>
        <end position="447"/>
    </location>
</feature>
<name>A0A7I4Z0A9_HAECO</name>
<keyword evidence="3 5" id="KW-1133">Transmembrane helix</keyword>
<dbReference type="GO" id="GO:0022857">
    <property type="term" value="F:transmembrane transporter activity"/>
    <property type="evidence" value="ECO:0007669"/>
    <property type="project" value="InterPro"/>
</dbReference>
<dbReference type="PROSITE" id="PS50850">
    <property type="entry name" value="MFS"/>
    <property type="match status" value="1"/>
</dbReference>